<gene>
    <name evidence="16" type="primary">ACR4_4</name>
    <name evidence="16" type="ORF">CFP56_008151</name>
</gene>
<reference evidence="16 17" key="1">
    <citation type="journal article" date="2018" name="Sci. Data">
        <title>The draft genome sequence of cork oak.</title>
        <authorList>
            <person name="Ramos A.M."/>
            <person name="Usie A."/>
            <person name="Barbosa P."/>
            <person name="Barros P.M."/>
            <person name="Capote T."/>
            <person name="Chaves I."/>
            <person name="Simoes F."/>
            <person name="Abreu I."/>
            <person name="Carrasquinho I."/>
            <person name="Faro C."/>
            <person name="Guimaraes J.B."/>
            <person name="Mendonca D."/>
            <person name="Nobrega F."/>
            <person name="Rodrigues L."/>
            <person name="Saibo N.J.M."/>
            <person name="Varela M.C."/>
            <person name="Egas C."/>
            <person name="Matos J."/>
            <person name="Miguel C.M."/>
            <person name="Oliveira M.M."/>
            <person name="Ricardo C.P."/>
            <person name="Goncalves S."/>
        </authorList>
    </citation>
    <scope>NUCLEOTIDE SEQUENCE [LARGE SCALE GENOMIC DNA]</scope>
    <source>
        <strain evidence="17">cv. HL8</strain>
    </source>
</reference>
<evidence type="ECO:0000256" key="14">
    <source>
        <dbReference type="SAM" id="Phobius"/>
    </source>
</evidence>
<keyword evidence="8" id="KW-0675">Receptor</keyword>
<dbReference type="Gene3D" id="3.30.200.20">
    <property type="entry name" value="Phosphorylase Kinase, domain 1"/>
    <property type="match status" value="1"/>
</dbReference>
<dbReference type="SUPFAM" id="SSF50985">
    <property type="entry name" value="RCC1/BLIP-II"/>
    <property type="match status" value="2"/>
</dbReference>
<dbReference type="PROSITE" id="PS50050">
    <property type="entry name" value="TNFR_NGFR_2"/>
    <property type="match status" value="1"/>
</dbReference>
<feature type="compositionally biased region" description="Polar residues" evidence="13">
    <location>
        <begin position="694"/>
        <end position="704"/>
    </location>
</feature>
<dbReference type="GO" id="GO:0016020">
    <property type="term" value="C:membrane"/>
    <property type="evidence" value="ECO:0007669"/>
    <property type="project" value="UniProtKB-SubCell"/>
</dbReference>
<dbReference type="InterPro" id="IPR001368">
    <property type="entry name" value="TNFR/NGFR_Cys_rich_reg"/>
</dbReference>
<evidence type="ECO:0000256" key="1">
    <source>
        <dbReference type="ARBA" id="ARBA00004479"/>
    </source>
</evidence>
<evidence type="ECO:0000256" key="8">
    <source>
        <dbReference type="ARBA" id="ARBA00023170"/>
    </source>
</evidence>
<feature type="region of interest" description="Disordered" evidence="13">
    <location>
        <begin position="604"/>
        <end position="630"/>
    </location>
</feature>
<keyword evidence="4" id="KW-0732">Signal</keyword>
<dbReference type="SUPFAM" id="SSF56112">
    <property type="entry name" value="Protein kinase-like (PK-like)"/>
    <property type="match status" value="1"/>
</dbReference>
<evidence type="ECO:0000256" key="10">
    <source>
        <dbReference type="ARBA" id="ARBA00047899"/>
    </source>
</evidence>
<dbReference type="InterPro" id="IPR011009">
    <property type="entry name" value="Kinase-like_dom_sf"/>
</dbReference>
<organism evidence="16 17">
    <name type="scientific">Quercus suber</name>
    <name type="common">Cork oak</name>
    <dbReference type="NCBI Taxonomy" id="58331"/>
    <lineage>
        <taxon>Eukaryota</taxon>
        <taxon>Viridiplantae</taxon>
        <taxon>Streptophyta</taxon>
        <taxon>Embryophyta</taxon>
        <taxon>Tracheophyta</taxon>
        <taxon>Spermatophyta</taxon>
        <taxon>Magnoliopsida</taxon>
        <taxon>eudicotyledons</taxon>
        <taxon>Gunneridae</taxon>
        <taxon>Pentapetalae</taxon>
        <taxon>rosids</taxon>
        <taxon>fabids</taxon>
        <taxon>Fagales</taxon>
        <taxon>Fagaceae</taxon>
        <taxon>Quercus</taxon>
    </lineage>
</organism>
<keyword evidence="5 14" id="KW-1133">Transmembrane helix</keyword>
<dbReference type="GO" id="GO:0004674">
    <property type="term" value="F:protein serine/threonine kinase activity"/>
    <property type="evidence" value="ECO:0007669"/>
    <property type="project" value="UniProtKB-KW"/>
</dbReference>
<dbReference type="EMBL" id="PKMF04000158">
    <property type="protein sequence ID" value="KAK7846266.1"/>
    <property type="molecule type" value="Genomic_DNA"/>
</dbReference>
<evidence type="ECO:0000256" key="7">
    <source>
        <dbReference type="ARBA" id="ARBA00023157"/>
    </source>
</evidence>
<sequence length="704" mass="76285">MGYLVGDFLNRVMNMNTWRAGLLVELMVLSDLLWLVSGLGSMSSIALSYGEKGPVFCGLKSDGSHLVTCYGANSAIIYGTPAQFPFMGLTAGDGFVCGLLADSNQPYCWGSSGYIQMGVPQPMIKGSEYLEISAGDYHLCGLRKPLTGRHRNTSLVDCWGYNMTKNYVFDGQLESISAGSEFSCGLFSQNRTAFCWGDDTNSQVVSSIPKNMRFQKIAAGGYHVCGILEGVNSRAFCWGRSLNIEEKISVAYAGQGNVDSAPNVPMLSVVGGKFHACGIKSYDRGVICWGFIIKPSTPSPSGTRVYEIAAGDYFTCGILAEKSLAPFCWGLGFPNSLPIAVSPGLCKPTPCASGFYEVSHENAPCKSPNSSVCMPCSNGCSSEMYQSSECTLKSDRQCAYNCSSCFSAECFSNCTSYANGINGKKNERFLSLQWPVIVAEIAFAVFLVSIVSLTAVLYVRYKLRNCQCSGKGSKTKKKNGGGSAFQKDTSKIRPDLEELRIRRAQMFTYKELERATDGFKEETLVGKGSFSCVFKGVLKDGTPPSDLDALKRIANVACKCVRMRGKERPSMDKVTTALERALAQLMGSPSNEQPILPTEVVLGSSRLHKKSSQRSSNRSVSETEVPEAEDQRFEFRAPSWITFPSVTSSQRRKSSVSDADVDGKNSEAKNQGNAGSGVGDGLRSLEEEIGPASPQESLFLQHNF</sequence>
<evidence type="ECO:0000256" key="4">
    <source>
        <dbReference type="ARBA" id="ARBA00022729"/>
    </source>
</evidence>
<evidence type="ECO:0000256" key="6">
    <source>
        <dbReference type="ARBA" id="ARBA00023136"/>
    </source>
</evidence>
<dbReference type="FunFam" id="2.130.10.30:FF:000044">
    <property type="entry name" value="Serine/threonine-protein kinase-like protein CR4"/>
    <property type="match status" value="1"/>
</dbReference>
<keyword evidence="17" id="KW-1185">Reference proteome</keyword>
<dbReference type="InterPro" id="IPR009091">
    <property type="entry name" value="RCC1/BLIP-II"/>
</dbReference>
<evidence type="ECO:0000313" key="17">
    <source>
        <dbReference type="Proteomes" id="UP000237347"/>
    </source>
</evidence>
<dbReference type="Proteomes" id="UP000237347">
    <property type="component" value="Unassembled WGS sequence"/>
</dbReference>
<evidence type="ECO:0000313" key="16">
    <source>
        <dbReference type="EMBL" id="KAK7846266.1"/>
    </source>
</evidence>
<evidence type="ECO:0000259" key="15">
    <source>
        <dbReference type="PROSITE" id="PS50050"/>
    </source>
</evidence>
<evidence type="ECO:0000256" key="9">
    <source>
        <dbReference type="ARBA" id="ARBA00023180"/>
    </source>
</evidence>
<dbReference type="AlphaFoldDB" id="A0AAW0L6M8"/>
<feature type="domain" description="TNFR-Cys" evidence="15">
    <location>
        <begin position="350"/>
        <end position="398"/>
    </location>
</feature>
<feature type="disulfide bond" evidence="12">
    <location>
        <begin position="380"/>
        <end position="398"/>
    </location>
</feature>
<evidence type="ECO:0000256" key="5">
    <source>
        <dbReference type="ARBA" id="ARBA00022989"/>
    </source>
</evidence>
<keyword evidence="6 14" id="KW-0472">Membrane</keyword>
<comment type="caution">
    <text evidence="12">Lacks conserved residue(s) required for the propagation of feature annotation.</text>
</comment>
<comment type="subcellular location">
    <subcellularLocation>
        <location evidence="1">Membrane</location>
        <topology evidence="1">Single-pass type I membrane protein</topology>
    </subcellularLocation>
</comment>
<feature type="region of interest" description="Disordered" evidence="13">
    <location>
        <begin position="646"/>
        <end position="704"/>
    </location>
</feature>
<keyword evidence="7 12" id="KW-1015">Disulfide bond</keyword>
<evidence type="ECO:0000256" key="12">
    <source>
        <dbReference type="PROSITE-ProRule" id="PRU00206"/>
    </source>
</evidence>
<keyword evidence="3 14" id="KW-0812">Transmembrane</keyword>
<evidence type="ECO:0000256" key="11">
    <source>
        <dbReference type="ARBA" id="ARBA00048679"/>
    </source>
</evidence>
<name>A0AAW0L6M8_QUESU</name>
<dbReference type="PANTHER" id="PTHR47460">
    <property type="entry name" value="SERINE/THREONINE-PROTEIN KINASE-LIKE PROTEIN ACR4"/>
    <property type="match status" value="1"/>
</dbReference>
<evidence type="ECO:0000256" key="13">
    <source>
        <dbReference type="SAM" id="MobiDB-lite"/>
    </source>
</evidence>
<feature type="transmembrane region" description="Helical" evidence="14">
    <location>
        <begin position="434"/>
        <end position="459"/>
    </location>
</feature>
<evidence type="ECO:0000256" key="2">
    <source>
        <dbReference type="ARBA" id="ARBA00012513"/>
    </source>
</evidence>
<dbReference type="Pfam" id="PF13540">
    <property type="entry name" value="RCC1_2"/>
    <property type="match status" value="1"/>
</dbReference>
<comment type="catalytic activity">
    <reaction evidence="10">
        <text>L-threonyl-[protein] + ATP = O-phospho-L-threonyl-[protein] + ADP + H(+)</text>
        <dbReference type="Rhea" id="RHEA:46608"/>
        <dbReference type="Rhea" id="RHEA-COMP:11060"/>
        <dbReference type="Rhea" id="RHEA-COMP:11605"/>
        <dbReference type="ChEBI" id="CHEBI:15378"/>
        <dbReference type="ChEBI" id="CHEBI:30013"/>
        <dbReference type="ChEBI" id="CHEBI:30616"/>
        <dbReference type="ChEBI" id="CHEBI:61977"/>
        <dbReference type="ChEBI" id="CHEBI:456216"/>
        <dbReference type="EC" id="2.7.11.1"/>
    </reaction>
</comment>
<feature type="repeat" description="TNFR-Cys" evidence="12">
    <location>
        <begin position="350"/>
        <end position="398"/>
    </location>
</feature>
<protein>
    <recommendedName>
        <fullName evidence="2">non-specific serine/threonine protein kinase</fullName>
        <ecNumber evidence="2">2.7.11.1</ecNumber>
    </recommendedName>
</protein>
<comment type="catalytic activity">
    <reaction evidence="11">
        <text>L-seryl-[protein] + ATP = O-phospho-L-seryl-[protein] + ADP + H(+)</text>
        <dbReference type="Rhea" id="RHEA:17989"/>
        <dbReference type="Rhea" id="RHEA-COMP:9863"/>
        <dbReference type="Rhea" id="RHEA-COMP:11604"/>
        <dbReference type="ChEBI" id="CHEBI:15378"/>
        <dbReference type="ChEBI" id="CHEBI:29999"/>
        <dbReference type="ChEBI" id="CHEBI:30616"/>
        <dbReference type="ChEBI" id="CHEBI:83421"/>
        <dbReference type="ChEBI" id="CHEBI:456216"/>
        <dbReference type="EC" id="2.7.11.1"/>
    </reaction>
</comment>
<dbReference type="Gene3D" id="2.130.10.30">
    <property type="entry name" value="Regulator of chromosome condensation 1/beta-lactamase-inhibitor protein II"/>
    <property type="match status" value="1"/>
</dbReference>
<dbReference type="EC" id="2.7.11.1" evidence="2"/>
<dbReference type="PANTHER" id="PTHR47460:SF1">
    <property type="entry name" value="SERINE_THREONINE-PROTEIN KINASE-LIKE PROTEIN ACR4"/>
    <property type="match status" value="1"/>
</dbReference>
<keyword evidence="9" id="KW-0325">Glycoprotein</keyword>
<accession>A0AAW0L6M8</accession>
<comment type="caution">
    <text evidence="16">The sequence shown here is derived from an EMBL/GenBank/DDBJ whole genome shotgun (WGS) entry which is preliminary data.</text>
</comment>
<proteinExistence type="predicted"/>
<evidence type="ECO:0000256" key="3">
    <source>
        <dbReference type="ARBA" id="ARBA00022692"/>
    </source>
</evidence>